<dbReference type="InterPro" id="IPR003849">
    <property type="entry name" value="Preprotein_translocase_YajC"/>
</dbReference>
<evidence type="ECO:0000256" key="7">
    <source>
        <dbReference type="ARBA" id="ARBA00022989"/>
    </source>
</evidence>
<keyword evidence="5 11" id="KW-0812">Transmembrane</keyword>
<protein>
    <submittedName>
        <fullName evidence="12">Preprotein translocase, YajC subunit</fullName>
    </submittedName>
</protein>
<evidence type="ECO:0000313" key="12">
    <source>
        <dbReference type="EMBL" id="EFG55391.1"/>
    </source>
</evidence>
<dbReference type="RefSeq" id="WP_006352132.1">
    <property type="nucleotide sequence ID" value="NZ_ADNY01000036.1"/>
</dbReference>
<dbReference type="PRINTS" id="PR01853">
    <property type="entry name" value="YAJCTRNLCASE"/>
</dbReference>
<dbReference type="EMBL" id="ADNY01000036">
    <property type="protein sequence ID" value="EFG55391.1"/>
    <property type="molecule type" value="Genomic_DNA"/>
</dbReference>
<dbReference type="PANTHER" id="PTHR33909:SF1">
    <property type="entry name" value="SEC TRANSLOCON ACCESSORY COMPLEX SUBUNIT YAJC"/>
    <property type="match status" value="1"/>
</dbReference>
<dbReference type="Proteomes" id="UP000004069">
    <property type="component" value="Unassembled WGS sequence"/>
</dbReference>
<gene>
    <name evidence="12" type="primary">yajC</name>
    <name evidence="12" type="ORF">HMPREF0493_0981</name>
</gene>
<dbReference type="NCBIfam" id="TIGR00739">
    <property type="entry name" value="yajC"/>
    <property type="match status" value="1"/>
</dbReference>
<dbReference type="SMART" id="SM01323">
    <property type="entry name" value="YajC"/>
    <property type="match status" value="1"/>
</dbReference>
<dbReference type="GO" id="GO:0005886">
    <property type="term" value="C:plasma membrane"/>
    <property type="evidence" value="ECO:0007669"/>
    <property type="project" value="UniProtKB-SubCell"/>
</dbReference>
<organism evidence="12 13">
    <name type="scientific">Lactobacillus amylolyticus DSM 11664</name>
    <dbReference type="NCBI Taxonomy" id="585524"/>
    <lineage>
        <taxon>Bacteria</taxon>
        <taxon>Bacillati</taxon>
        <taxon>Bacillota</taxon>
        <taxon>Bacilli</taxon>
        <taxon>Lactobacillales</taxon>
        <taxon>Lactobacillaceae</taxon>
        <taxon>Lactobacillus</taxon>
    </lineage>
</organism>
<evidence type="ECO:0000256" key="4">
    <source>
        <dbReference type="ARBA" id="ARBA00022475"/>
    </source>
</evidence>
<keyword evidence="7 11" id="KW-1133">Transmembrane helix</keyword>
<feature type="region of interest" description="Disordered" evidence="10">
    <location>
        <begin position="102"/>
        <end position="152"/>
    </location>
</feature>
<keyword evidence="9 11" id="KW-0472">Membrane</keyword>
<sequence length="152" mass="16890">MKNLNTLFLANAQGGSSNIMMIVVFVILIGFMYFGMIRPQKKQQQKRMQMMDQLKKGDRVVLVDGLHGKVDSINGKDNTVVIDADGIYLTFSRMAIRQVLPAAAEKPASAETEKSEAPAEEKSAEKTETKEEPEAKPETEKPADDNSEEKKD</sequence>
<keyword evidence="8" id="KW-0811">Translocation</keyword>
<evidence type="ECO:0000256" key="11">
    <source>
        <dbReference type="SAM" id="Phobius"/>
    </source>
</evidence>
<proteinExistence type="inferred from homology"/>
<feature type="transmembrane region" description="Helical" evidence="11">
    <location>
        <begin position="20"/>
        <end position="37"/>
    </location>
</feature>
<evidence type="ECO:0000256" key="5">
    <source>
        <dbReference type="ARBA" id="ARBA00022692"/>
    </source>
</evidence>
<feature type="compositionally biased region" description="Basic and acidic residues" evidence="10">
    <location>
        <begin position="111"/>
        <end position="152"/>
    </location>
</feature>
<comment type="similarity">
    <text evidence="2">Belongs to the YajC family.</text>
</comment>
<evidence type="ECO:0000256" key="2">
    <source>
        <dbReference type="ARBA" id="ARBA00006742"/>
    </source>
</evidence>
<evidence type="ECO:0000256" key="10">
    <source>
        <dbReference type="SAM" id="MobiDB-lite"/>
    </source>
</evidence>
<evidence type="ECO:0000256" key="6">
    <source>
        <dbReference type="ARBA" id="ARBA00022927"/>
    </source>
</evidence>
<dbReference type="AlphaFoldDB" id="D4YTX0"/>
<name>D4YTX0_9LACO</name>
<dbReference type="GO" id="GO:0015031">
    <property type="term" value="P:protein transport"/>
    <property type="evidence" value="ECO:0007669"/>
    <property type="project" value="UniProtKB-KW"/>
</dbReference>
<dbReference type="Pfam" id="PF02699">
    <property type="entry name" value="YajC"/>
    <property type="match status" value="1"/>
</dbReference>
<evidence type="ECO:0000256" key="1">
    <source>
        <dbReference type="ARBA" id="ARBA00004162"/>
    </source>
</evidence>
<dbReference type="PATRIC" id="fig|585524.9.peg.162"/>
<keyword evidence="6" id="KW-0653">Protein transport</keyword>
<keyword evidence="13" id="KW-1185">Reference proteome</keyword>
<reference evidence="12 13" key="1">
    <citation type="submission" date="2010-04" db="EMBL/GenBank/DDBJ databases">
        <authorList>
            <person name="Muzny D."/>
            <person name="Qin X."/>
            <person name="Deng J."/>
            <person name="Jiang H."/>
            <person name="Liu Y."/>
            <person name="Qu J."/>
            <person name="Song X.-Z."/>
            <person name="Zhang L."/>
            <person name="Thornton R."/>
            <person name="Coyle M."/>
            <person name="Francisco L."/>
            <person name="Jackson L."/>
            <person name="Javaid M."/>
            <person name="Korchina V."/>
            <person name="Kovar C."/>
            <person name="Mata R."/>
            <person name="Mathew T."/>
            <person name="Ngo R."/>
            <person name="Nguyen L."/>
            <person name="Nguyen N."/>
            <person name="Okwuonu G."/>
            <person name="Ongeri F."/>
            <person name="Pham C."/>
            <person name="Simmons D."/>
            <person name="Wilczek-Boney K."/>
            <person name="Hale W."/>
            <person name="Jakkamsetti A."/>
            <person name="Pham P."/>
            <person name="Ruth R."/>
            <person name="San Lucas F."/>
            <person name="Warren J."/>
            <person name="Zhang J."/>
            <person name="Zhao Z."/>
            <person name="Zhou C."/>
            <person name="Zhu D."/>
            <person name="Lee S."/>
            <person name="Bess C."/>
            <person name="Blankenburg K."/>
            <person name="Forbes L."/>
            <person name="Fu Q."/>
            <person name="Gubbala S."/>
            <person name="Hirani K."/>
            <person name="Jayaseelan J.C."/>
            <person name="Lara F."/>
            <person name="Munidasa M."/>
            <person name="Palculict T."/>
            <person name="Patil S."/>
            <person name="Pu L.-L."/>
            <person name="Saada N."/>
            <person name="Tang L."/>
            <person name="Weissenberger G."/>
            <person name="Zhu Y."/>
            <person name="Hemphill L."/>
            <person name="Shang Y."/>
            <person name="Youmans B."/>
            <person name="Ayvaz T."/>
            <person name="Ross M."/>
            <person name="Santibanez J."/>
            <person name="Aqrawi P."/>
            <person name="Gross S."/>
            <person name="Joshi V."/>
            <person name="Fowler G."/>
            <person name="Nazareth L."/>
            <person name="Reid J."/>
            <person name="Worley K."/>
            <person name="Petrosino J."/>
            <person name="Highlander S."/>
            <person name="Gibbs R."/>
        </authorList>
    </citation>
    <scope>NUCLEOTIDE SEQUENCE [LARGE SCALE GENOMIC DNA]</scope>
    <source>
        <strain evidence="12 13">DSM 11664</strain>
    </source>
</reference>
<evidence type="ECO:0000313" key="13">
    <source>
        <dbReference type="Proteomes" id="UP000004069"/>
    </source>
</evidence>
<comment type="subcellular location">
    <subcellularLocation>
        <location evidence="1">Cell membrane</location>
        <topology evidence="1">Single-pass membrane protein</topology>
    </subcellularLocation>
</comment>
<keyword evidence="3" id="KW-0813">Transport</keyword>
<evidence type="ECO:0000256" key="8">
    <source>
        <dbReference type="ARBA" id="ARBA00023010"/>
    </source>
</evidence>
<comment type="caution">
    <text evidence="12">The sequence shown here is derived from an EMBL/GenBank/DDBJ whole genome shotgun (WGS) entry which is preliminary data.</text>
</comment>
<evidence type="ECO:0000256" key="9">
    <source>
        <dbReference type="ARBA" id="ARBA00023136"/>
    </source>
</evidence>
<evidence type="ECO:0000256" key="3">
    <source>
        <dbReference type="ARBA" id="ARBA00022448"/>
    </source>
</evidence>
<dbReference type="PANTHER" id="PTHR33909">
    <property type="entry name" value="SEC TRANSLOCON ACCESSORY COMPLEX SUBUNIT YAJC"/>
    <property type="match status" value="1"/>
</dbReference>
<accession>D4YTX0</accession>
<keyword evidence="4" id="KW-1003">Cell membrane</keyword>
<dbReference type="eggNOG" id="COG1862">
    <property type="taxonomic scope" value="Bacteria"/>
</dbReference>
<dbReference type="STRING" id="83683.B1745_01800"/>